<dbReference type="Proteomes" id="UP001499910">
    <property type="component" value="Unassembled WGS sequence"/>
</dbReference>
<keyword evidence="2" id="KW-1185">Reference proteome</keyword>
<sequence>MVAVFEDGKGFIPDMDETRGALAAIAALCLRKLVLQFLWQEVGHGSTQTLQMVVMSEEMVLTPIPSTQDLRRRCKRG</sequence>
<evidence type="ECO:0000313" key="1">
    <source>
        <dbReference type="EMBL" id="GAA5080561.1"/>
    </source>
</evidence>
<evidence type="ECO:0000313" key="2">
    <source>
        <dbReference type="Proteomes" id="UP001499910"/>
    </source>
</evidence>
<reference evidence="2" key="1">
    <citation type="journal article" date="2019" name="Int. J. Syst. Evol. Microbiol.">
        <title>The Global Catalogue of Microorganisms (GCM) 10K type strain sequencing project: providing services to taxonomists for standard genome sequencing and annotation.</title>
        <authorList>
            <consortium name="The Broad Institute Genomics Platform"/>
            <consortium name="The Broad Institute Genome Sequencing Center for Infectious Disease"/>
            <person name="Wu L."/>
            <person name="Ma J."/>
        </authorList>
    </citation>
    <scope>NUCLEOTIDE SEQUENCE [LARGE SCALE GENOMIC DNA]</scope>
    <source>
        <strain evidence="2">JCM 18015</strain>
    </source>
</reference>
<name>A0ABP9LM18_9RHOB</name>
<organism evidence="1 2">
    <name type="scientific">[Roseibacterium] beibuensis</name>
    <dbReference type="NCBI Taxonomy" id="1193142"/>
    <lineage>
        <taxon>Bacteria</taxon>
        <taxon>Pseudomonadati</taxon>
        <taxon>Pseudomonadota</taxon>
        <taxon>Alphaproteobacteria</taxon>
        <taxon>Rhodobacterales</taxon>
        <taxon>Roseobacteraceae</taxon>
        <taxon>Roseicyclus</taxon>
    </lineage>
</organism>
<comment type="caution">
    <text evidence="1">The sequence shown here is derived from an EMBL/GenBank/DDBJ whole genome shotgun (WGS) entry which is preliminary data.</text>
</comment>
<gene>
    <name evidence="1" type="ORF">GCM10023209_34320</name>
</gene>
<accession>A0ABP9LM18</accession>
<dbReference type="EMBL" id="BAABHW010000006">
    <property type="protein sequence ID" value="GAA5080561.1"/>
    <property type="molecule type" value="Genomic_DNA"/>
</dbReference>
<protein>
    <submittedName>
        <fullName evidence="1">Uncharacterized protein</fullName>
    </submittedName>
</protein>
<proteinExistence type="predicted"/>